<keyword evidence="2" id="KW-0326">Glycosidase</keyword>
<name>A0A387B5G5_9MICO</name>
<dbReference type="AlphaFoldDB" id="A0A387B5G5"/>
<dbReference type="InterPro" id="IPR011048">
    <property type="entry name" value="Haem_d1_sf"/>
</dbReference>
<feature type="chain" id="PRO_5039675049" description="Fibronectin type-III domain-containing protein" evidence="5">
    <location>
        <begin position="31"/>
        <end position="740"/>
    </location>
</feature>
<feature type="signal peptide" evidence="5">
    <location>
        <begin position="1"/>
        <end position="30"/>
    </location>
</feature>
<dbReference type="Proteomes" id="UP000278886">
    <property type="component" value="Chromosome"/>
</dbReference>
<dbReference type="InterPro" id="IPR051200">
    <property type="entry name" value="Host-pathogen_enzymatic-act"/>
</dbReference>
<dbReference type="Gene3D" id="2.60.40.4270">
    <property type="entry name" value="Listeria-Bacteroides repeat domain"/>
    <property type="match status" value="1"/>
</dbReference>
<dbReference type="GO" id="GO:0000272">
    <property type="term" value="P:polysaccharide catabolic process"/>
    <property type="evidence" value="ECO:0007669"/>
    <property type="project" value="UniProtKB-KW"/>
</dbReference>
<evidence type="ECO:0000256" key="2">
    <source>
        <dbReference type="ARBA" id="ARBA00023295"/>
    </source>
</evidence>
<dbReference type="InterPro" id="IPR042229">
    <property type="entry name" value="Listeria/Bacterioides_rpt_sf"/>
</dbReference>
<dbReference type="OrthoDB" id="5126555at2"/>
<dbReference type="PANTHER" id="PTHR47197">
    <property type="entry name" value="PROTEIN NIRF"/>
    <property type="match status" value="1"/>
</dbReference>
<keyword evidence="8" id="KW-1185">Reference proteome</keyword>
<dbReference type="Gene3D" id="2.130.10.10">
    <property type="entry name" value="YVTN repeat-like/Quinoprotein amine dehydrogenase"/>
    <property type="match status" value="4"/>
</dbReference>
<sequence>MRASFRTRRRARLLAAALVLGGLVATAGVAATDTAAQAAVPIAPPAATPPIAAPTAHSLESQVWVRWEPAIPADGEAVTGYTVHVYEGANEVAEWHAAALLTGRLIPELTNGTAYSFTVSVSTTEGESAESDPSAAVTPVDAVAPDEIVDTIDVDVSPQSAVVSPDGTRLYTGNNSAHTVSVVDTAAGVALDTIDIDATAGALAISPDGRTLYVSRYVSGMGSYGVSVIDTATGTVSATISFPEYMSRMAVSPDGARLYAVMNGSGRIRVIDTATNTEIGDDISLGYGIPGIAVSPDSTSLYVLSRSADDQLLVFDTATFTVTRAAQIAGTPYQLDLSPDGRTAFVLEPTGGELLVIDTASLATRDRITVGDVWNHQASTPDGAMVYLVSSDTVAIVDVDAGDVVATLPTTGEGSLSPAVSPDGTAVYVPSLRGGSVDVLRYVPPPTTVVFDANGGTGTMSDQTSGRDQAAALGPVAFTKADHAFAGWNTAADGSGTAYADQAVYGFEADATLYAQWSSTVIASLAIHGPTAAEEGDHVDYTVEAFNAAGGSLGDVTAQTELGTDVSADDVVGAEVTFGFVPSALGGSSTRALTATLSTDPGITATLSVEVDSAASGIRLSAPTTAGQGDTITVTVEAVDAAGGALGNVTGLAVITSSVESDEIVGDQVHFVHASPHLITATIPGVPGFTARATVEVAPTRSSTLEATGADPSAPAAVAAALLALGAAGLLLARRAVRRP</sequence>
<dbReference type="InterPro" id="IPR013783">
    <property type="entry name" value="Ig-like_fold"/>
</dbReference>
<keyword evidence="4" id="KW-0812">Transmembrane</keyword>
<dbReference type="InterPro" id="IPR015943">
    <property type="entry name" value="WD40/YVTN_repeat-like_dom_sf"/>
</dbReference>
<reference evidence="8" key="1">
    <citation type="submission" date="2018-09" db="EMBL/GenBank/DDBJ databases">
        <title>Genome sequencing of strain 2DFWR-13.</title>
        <authorList>
            <person name="Heo J."/>
            <person name="Kim S.-J."/>
            <person name="Kwon S.-W."/>
        </authorList>
    </citation>
    <scope>NUCLEOTIDE SEQUENCE [LARGE SCALE GENOMIC DNA]</scope>
    <source>
        <strain evidence="8">2DFWR-13</strain>
    </source>
</reference>
<keyword evidence="2" id="KW-0378">Hydrolase</keyword>
<keyword evidence="3" id="KW-0119">Carbohydrate metabolism</keyword>
<evidence type="ECO:0000256" key="5">
    <source>
        <dbReference type="SAM" id="SignalP"/>
    </source>
</evidence>
<dbReference type="SUPFAM" id="SSF51004">
    <property type="entry name" value="C-terminal (heme d1) domain of cytochrome cd1-nitrite reductase"/>
    <property type="match status" value="2"/>
</dbReference>
<evidence type="ECO:0000313" key="7">
    <source>
        <dbReference type="EMBL" id="AYF98944.1"/>
    </source>
</evidence>
<evidence type="ECO:0000256" key="4">
    <source>
        <dbReference type="SAM" id="Phobius"/>
    </source>
</evidence>
<organism evidence="7 8">
    <name type="scientific">Protaetiibacter intestinalis</name>
    <dbReference type="NCBI Taxonomy" id="2419774"/>
    <lineage>
        <taxon>Bacteria</taxon>
        <taxon>Bacillati</taxon>
        <taxon>Actinomycetota</taxon>
        <taxon>Actinomycetes</taxon>
        <taxon>Micrococcales</taxon>
        <taxon>Microbacteriaceae</taxon>
        <taxon>Protaetiibacter</taxon>
    </lineage>
</organism>
<dbReference type="InterPro" id="IPR036116">
    <property type="entry name" value="FN3_sf"/>
</dbReference>
<dbReference type="SUPFAM" id="SSF49265">
    <property type="entry name" value="Fibronectin type III"/>
    <property type="match status" value="1"/>
</dbReference>
<keyword evidence="4" id="KW-0472">Membrane</keyword>
<dbReference type="CDD" id="cd00063">
    <property type="entry name" value="FN3"/>
    <property type="match status" value="1"/>
</dbReference>
<dbReference type="Pfam" id="PF09479">
    <property type="entry name" value="Flg_new"/>
    <property type="match status" value="1"/>
</dbReference>
<feature type="transmembrane region" description="Helical" evidence="4">
    <location>
        <begin position="714"/>
        <end position="733"/>
    </location>
</feature>
<dbReference type="KEGG" id="lyd:D7I47_12225"/>
<gene>
    <name evidence="7" type="ORF">D7I47_12225</name>
</gene>
<evidence type="ECO:0000256" key="3">
    <source>
        <dbReference type="ARBA" id="ARBA00023326"/>
    </source>
</evidence>
<evidence type="ECO:0000313" key="8">
    <source>
        <dbReference type="Proteomes" id="UP000278886"/>
    </source>
</evidence>
<dbReference type="Pfam" id="PF00041">
    <property type="entry name" value="fn3"/>
    <property type="match status" value="1"/>
</dbReference>
<dbReference type="InterPro" id="IPR003961">
    <property type="entry name" value="FN3_dom"/>
</dbReference>
<accession>A0A387B5G5</accession>
<dbReference type="EMBL" id="CP032630">
    <property type="protein sequence ID" value="AYF98944.1"/>
    <property type="molecule type" value="Genomic_DNA"/>
</dbReference>
<dbReference type="Gene3D" id="2.60.40.10">
    <property type="entry name" value="Immunoglobulins"/>
    <property type="match status" value="1"/>
</dbReference>
<dbReference type="PANTHER" id="PTHR47197:SF3">
    <property type="entry name" value="DIHYDRO-HEME D1 DEHYDROGENASE"/>
    <property type="match status" value="1"/>
</dbReference>
<comment type="subcellular location">
    <subcellularLocation>
        <location evidence="1">Cell envelope</location>
    </subcellularLocation>
</comment>
<dbReference type="InterPro" id="IPR013378">
    <property type="entry name" value="InlB-like_B-rpt"/>
</dbReference>
<keyword evidence="5" id="KW-0732">Signal</keyword>
<keyword evidence="4" id="KW-1133">Transmembrane helix</keyword>
<dbReference type="PROSITE" id="PS50853">
    <property type="entry name" value="FN3"/>
    <property type="match status" value="1"/>
</dbReference>
<dbReference type="GO" id="GO:0016798">
    <property type="term" value="F:hydrolase activity, acting on glycosyl bonds"/>
    <property type="evidence" value="ECO:0007669"/>
    <property type="project" value="UniProtKB-KW"/>
</dbReference>
<keyword evidence="3" id="KW-0624">Polysaccharide degradation</keyword>
<dbReference type="GO" id="GO:0030313">
    <property type="term" value="C:cell envelope"/>
    <property type="evidence" value="ECO:0007669"/>
    <property type="project" value="UniProtKB-SubCell"/>
</dbReference>
<proteinExistence type="predicted"/>
<feature type="domain" description="Fibronectin type-III" evidence="6">
    <location>
        <begin position="46"/>
        <end position="141"/>
    </location>
</feature>
<protein>
    <recommendedName>
        <fullName evidence="6">Fibronectin type-III domain-containing protein</fullName>
    </recommendedName>
</protein>
<evidence type="ECO:0000259" key="6">
    <source>
        <dbReference type="PROSITE" id="PS50853"/>
    </source>
</evidence>
<evidence type="ECO:0000256" key="1">
    <source>
        <dbReference type="ARBA" id="ARBA00004196"/>
    </source>
</evidence>
<dbReference type="RefSeq" id="WP_120763313.1">
    <property type="nucleotide sequence ID" value="NZ_CP032630.1"/>
</dbReference>